<evidence type="ECO:0000313" key="7">
    <source>
        <dbReference type="EMBL" id="KFF30603.1"/>
    </source>
</evidence>
<dbReference type="Gene3D" id="3.40.30.10">
    <property type="entry name" value="Glutaredoxin"/>
    <property type="match status" value="1"/>
</dbReference>
<dbReference type="STRING" id="1341695.BBOMB_1466"/>
<evidence type="ECO:0000256" key="1">
    <source>
        <dbReference type="ARBA" id="ARBA00022559"/>
    </source>
</evidence>
<dbReference type="InterPro" id="IPR013740">
    <property type="entry name" value="Redoxin"/>
</dbReference>
<dbReference type="InterPro" id="IPR018219">
    <property type="entry name" value="Tpx_CS"/>
</dbReference>
<dbReference type="PANTHER" id="PTHR43110">
    <property type="entry name" value="THIOL PEROXIDASE"/>
    <property type="match status" value="1"/>
</dbReference>
<dbReference type="PROSITE" id="PS01265">
    <property type="entry name" value="TPX"/>
    <property type="match status" value="1"/>
</dbReference>
<evidence type="ECO:0000256" key="3">
    <source>
        <dbReference type="ARBA" id="ARBA00023002"/>
    </source>
</evidence>
<keyword evidence="5" id="KW-0676">Redox-active center</keyword>
<dbReference type="CDD" id="cd03014">
    <property type="entry name" value="PRX_Atyp2cys"/>
    <property type="match status" value="1"/>
</dbReference>
<evidence type="ECO:0000256" key="2">
    <source>
        <dbReference type="ARBA" id="ARBA00022862"/>
    </source>
</evidence>
<name>A0A086BNT9_9BIFI</name>
<dbReference type="InterPro" id="IPR050455">
    <property type="entry name" value="Tpx_Peroxidase_subfamily"/>
</dbReference>
<dbReference type="InterPro" id="IPR002065">
    <property type="entry name" value="TPX"/>
</dbReference>
<evidence type="ECO:0000256" key="5">
    <source>
        <dbReference type="ARBA" id="ARBA00023284"/>
    </source>
</evidence>
<gene>
    <name evidence="7" type="ORF">BBOMB_1466</name>
</gene>
<dbReference type="SUPFAM" id="SSF52833">
    <property type="entry name" value="Thioredoxin-like"/>
    <property type="match status" value="1"/>
</dbReference>
<feature type="domain" description="Thioredoxin" evidence="6">
    <location>
        <begin position="18"/>
        <end position="168"/>
    </location>
</feature>
<organism evidence="7 8">
    <name type="scientific">Bifidobacterium bombi DSM 19703</name>
    <dbReference type="NCBI Taxonomy" id="1341695"/>
    <lineage>
        <taxon>Bacteria</taxon>
        <taxon>Bacillati</taxon>
        <taxon>Actinomycetota</taxon>
        <taxon>Actinomycetes</taxon>
        <taxon>Bifidobacteriales</taxon>
        <taxon>Bifidobacteriaceae</taxon>
        <taxon>Bifidobacterium</taxon>
    </lineage>
</organism>
<keyword evidence="4" id="KW-1015">Disulfide bond</keyword>
<dbReference type="eggNOG" id="COG2077">
    <property type="taxonomic scope" value="Bacteria"/>
</dbReference>
<dbReference type="AlphaFoldDB" id="A0A086BNT9"/>
<keyword evidence="8" id="KW-1185">Reference proteome</keyword>
<reference evidence="7 8" key="1">
    <citation type="journal article" date="2014" name="Appl. Environ. Microbiol.">
        <title>Genomic encyclopedia of type strains of the genus Bifidobacterium.</title>
        <authorList>
            <person name="Milani C."/>
            <person name="Lugli G.A."/>
            <person name="Duranti S."/>
            <person name="Turroni F."/>
            <person name="Bottacini F."/>
            <person name="Mangifesta M."/>
            <person name="Sanchez B."/>
            <person name="Viappiani A."/>
            <person name="Mancabelli L."/>
            <person name="Taminiau B."/>
            <person name="Delcenserie V."/>
            <person name="Barrangou R."/>
            <person name="Margolles A."/>
            <person name="van Sinderen D."/>
            <person name="Ventura M."/>
        </authorList>
    </citation>
    <scope>NUCLEOTIDE SEQUENCE [LARGE SCALE GENOMIC DNA]</scope>
    <source>
        <strain evidence="7 8">DSM 19703</strain>
    </source>
</reference>
<evidence type="ECO:0000259" key="6">
    <source>
        <dbReference type="PROSITE" id="PS51352"/>
    </source>
</evidence>
<dbReference type="RefSeq" id="WP_044087875.1">
    <property type="nucleotide sequence ID" value="NZ_ATLK01000002.1"/>
</dbReference>
<keyword evidence="1 7" id="KW-0575">Peroxidase</keyword>
<dbReference type="PANTHER" id="PTHR43110:SF1">
    <property type="entry name" value="THIOL PEROXIDASE"/>
    <property type="match status" value="1"/>
</dbReference>
<dbReference type="Pfam" id="PF08534">
    <property type="entry name" value="Redoxin"/>
    <property type="match status" value="1"/>
</dbReference>
<dbReference type="OrthoDB" id="9781543at2"/>
<dbReference type="EMBL" id="ATLK01000002">
    <property type="protein sequence ID" value="KFF30603.1"/>
    <property type="molecule type" value="Genomic_DNA"/>
</dbReference>
<evidence type="ECO:0000313" key="8">
    <source>
        <dbReference type="Proteomes" id="UP000028730"/>
    </source>
</evidence>
<proteinExistence type="predicted"/>
<dbReference type="NCBIfam" id="NF001808">
    <property type="entry name" value="PRK00522.1"/>
    <property type="match status" value="1"/>
</dbReference>
<dbReference type="GO" id="GO:0008379">
    <property type="term" value="F:thioredoxin peroxidase activity"/>
    <property type="evidence" value="ECO:0007669"/>
    <property type="project" value="InterPro"/>
</dbReference>
<dbReference type="Proteomes" id="UP000028730">
    <property type="component" value="Unassembled WGS sequence"/>
</dbReference>
<dbReference type="InterPro" id="IPR013766">
    <property type="entry name" value="Thioredoxin_domain"/>
</dbReference>
<evidence type="ECO:0000256" key="4">
    <source>
        <dbReference type="ARBA" id="ARBA00023157"/>
    </source>
</evidence>
<protein>
    <submittedName>
        <fullName evidence="7">Thiol peroxidase</fullName>
    </submittedName>
</protein>
<sequence length="168" mass="17802">MTQINIGGQATQTIGTLPAVGNRAPSFTLTDKDLNDFDSARFAGHKLVLNIFPSVDTATCSMSVRNFNKVAEEYDDVTVLCVSKDLPFATARFCGAEGIDGVVTGSAFRSSFGEDYGVTITTGPMRGLLSRCVVVIGSDGLVKYTQQVPEVHDEPDYAAARAAIEALG</sequence>
<keyword evidence="2" id="KW-0049">Antioxidant</keyword>
<dbReference type="InterPro" id="IPR036249">
    <property type="entry name" value="Thioredoxin-like_sf"/>
</dbReference>
<comment type="caution">
    <text evidence="7">The sequence shown here is derived from an EMBL/GenBank/DDBJ whole genome shotgun (WGS) entry which is preliminary data.</text>
</comment>
<dbReference type="PROSITE" id="PS51352">
    <property type="entry name" value="THIOREDOXIN_2"/>
    <property type="match status" value="1"/>
</dbReference>
<keyword evidence="3" id="KW-0560">Oxidoreductase</keyword>
<accession>A0A086BNT9</accession>